<dbReference type="Pfam" id="PF02653">
    <property type="entry name" value="BPD_transp_2"/>
    <property type="match status" value="1"/>
</dbReference>
<evidence type="ECO:0000313" key="9">
    <source>
        <dbReference type="EMBL" id="MST82554.1"/>
    </source>
</evidence>
<keyword evidence="7 8" id="KW-0472">Membrane</keyword>
<name>A0A7X2TNQ8_9FIRM</name>
<evidence type="ECO:0000256" key="6">
    <source>
        <dbReference type="ARBA" id="ARBA00022989"/>
    </source>
</evidence>
<dbReference type="CDD" id="cd06579">
    <property type="entry name" value="TM_PBP1_transp_AraH_like"/>
    <property type="match status" value="1"/>
</dbReference>
<reference evidence="9 10" key="1">
    <citation type="submission" date="2019-08" db="EMBL/GenBank/DDBJ databases">
        <title>In-depth cultivation of the pig gut microbiome towards novel bacterial diversity and tailored functional studies.</title>
        <authorList>
            <person name="Wylensek D."/>
            <person name="Hitch T.C.A."/>
            <person name="Clavel T."/>
        </authorList>
    </citation>
    <scope>NUCLEOTIDE SEQUENCE [LARGE SCALE GENOMIC DNA]</scope>
    <source>
        <strain evidence="9 10">Oil+RF-744-WCA-WT-13</strain>
    </source>
</reference>
<comment type="subcellular location">
    <subcellularLocation>
        <location evidence="1">Cell membrane</location>
        <topology evidence="1">Multi-pass membrane protein</topology>
    </subcellularLocation>
</comment>
<dbReference type="AlphaFoldDB" id="A0A7X2TNQ8"/>
<evidence type="ECO:0000256" key="3">
    <source>
        <dbReference type="ARBA" id="ARBA00022475"/>
    </source>
</evidence>
<keyword evidence="4" id="KW-0997">Cell inner membrane</keyword>
<proteinExistence type="predicted"/>
<dbReference type="Proteomes" id="UP000466864">
    <property type="component" value="Unassembled WGS sequence"/>
</dbReference>
<dbReference type="PANTHER" id="PTHR32196:SF21">
    <property type="entry name" value="ABC TRANSPORTER PERMEASE PROTEIN YPHD-RELATED"/>
    <property type="match status" value="1"/>
</dbReference>
<dbReference type="EMBL" id="VUMV01000007">
    <property type="protein sequence ID" value="MST82554.1"/>
    <property type="molecule type" value="Genomic_DNA"/>
</dbReference>
<evidence type="ECO:0000313" key="10">
    <source>
        <dbReference type="Proteomes" id="UP000466864"/>
    </source>
</evidence>
<dbReference type="GO" id="GO:0005886">
    <property type="term" value="C:plasma membrane"/>
    <property type="evidence" value="ECO:0007669"/>
    <property type="project" value="UniProtKB-SubCell"/>
</dbReference>
<evidence type="ECO:0000256" key="4">
    <source>
        <dbReference type="ARBA" id="ARBA00022519"/>
    </source>
</evidence>
<sequence length="335" mass="36387">MRKFKKAFNSNIEVSRLLVIMAFWLIFMAVMQGGKFYSGKNFLTMAGQFPEYGLMVLGGMLPMITGGIDLSLVGTANFTSILCVFLAVRMFGADGTMPFGFIVVFFLIAAIVGVCVGSLNALLVSRLSVPPILATLGVNELLLGLNIVMTGGAAISDFPKEFCDFFSQNIGGFLPRKVIIFILIAFLVWFLLEKTTYGTKIRLYGTNAHVAEFSGINTTRLLFKTYILSSVCAALGGLMMLATYSSARADYGSNYTMQAILLMVLGGVSPNGGKGKVSGVITAIILLKFIESGINRFKSVSTYYVTLIWGAVLILALVMDYFGEKPRKVRVKKQG</sequence>
<dbReference type="PANTHER" id="PTHR32196">
    <property type="entry name" value="ABC TRANSPORTER PERMEASE PROTEIN YPHD-RELATED-RELATED"/>
    <property type="match status" value="1"/>
</dbReference>
<keyword evidence="5 8" id="KW-0812">Transmembrane</keyword>
<evidence type="ECO:0000256" key="5">
    <source>
        <dbReference type="ARBA" id="ARBA00022692"/>
    </source>
</evidence>
<keyword evidence="6 8" id="KW-1133">Transmembrane helix</keyword>
<evidence type="ECO:0000256" key="2">
    <source>
        <dbReference type="ARBA" id="ARBA00022448"/>
    </source>
</evidence>
<dbReference type="RefSeq" id="WP_154458468.1">
    <property type="nucleotide sequence ID" value="NZ_VUMV01000007.1"/>
</dbReference>
<feature type="transmembrane region" description="Helical" evidence="8">
    <location>
        <begin position="99"/>
        <end position="123"/>
    </location>
</feature>
<keyword evidence="3" id="KW-1003">Cell membrane</keyword>
<organism evidence="9 10">
    <name type="scientific">Bilifractor porci</name>
    <dbReference type="NCBI Taxonomy" id="2606636"/>
    <lineage>
        <taxon>Bacteria</taxon>
        <taxon>Bacillati</taxon>
        <taxon>Bacillota</taxon>
        <taxon>Clostridia</taxon>
        <taxon>Lachnospirales</taxon>
        <taxon>Lachnospiraceae</taxon>
        <taxon>Bilifractor</taxon>
    </lineage>
</organism>
<accession>A0A7X2TNQ8</accession>
<gene>
    <name evidence="9" type="ORF">FYJ60_09520</name>
</gene>
<protein>
    <submittedName>
        <fullName evidence="9">ABC transporter permease</fullName>
    </submittedName>
</protein>
<comment type="caution">
    <text evidence="9">The sequence shown here is derived from an EMBL/GenBank/DDBJ whole genome shotgun (WGS) entry which is preliminary data.</text>
</comment>
<dbReference type="InterPro" id="IPR001851">
    <property type="entry name" value="ABC_transp_permease"/>
</dbReference>
<feature type="transmembrane region" description="Helical" evidence="8">
    <location>
        <begin position="54"/>
        <end position="87"/>
    </location>
</feature>
<evidence type="ECO:0000256" key="1">
    <source>
        <dbReference type="ARBA" id="ARBA00004651"/>
    </source>
</evidence>
<feature type="transmembrane region" description="Helical" evidence="8">
    <location>
        <begin position="226"/>
        <end position="245"/>
    </location>
</feature>
<evidence type="ECO:0000256" key="8">
    <source>
        <dbReference type="SAM" id="Phobius"/>
    </source>
</evidence>
<feature type="transmembrane region" description="Helical" evidence="8">
    <location>
        <begin position="303"/>
        <end position="323"/>
    </location>
</feature>
<evidence type="ECO:0000256" key="7">
    <source>
        <dbReference type="ARBA" id="ARBA00023136"/>
    </source>
</evidence>
<keyword evidence="10" id="KW-1185">Reference proteome</keyword>
<keyword evidence="2" id="KW-0813">Transport</keyword>
<feature type="transmembrane region" description="Helical" evidence="8">
    <location>
        <begin position="174"/>
        <end position="192"/>
    </location>
</feature>
<feature type="transmembrane region" description="Helical" evidence="8">
    <location>
        <begin position="12"/>
        <end position="34"/>
    </location>
</feature>
<dbReference type="GO" id="GO:0022857">
    <property type="term" value="F:transmembrane transporter activity"/>
    <property type="evidence" value="ECO:0007669"/>
    <property type="project" value="InterPro"/>
</dbReference>